<reference evidence="9" key="1">
    <citation type="submission" date="2023-04" db="EMBL/GenBank/DDBJ databases">
        <authorList>
            <person name="Vijverberg K."/>
            <person name="Xiong W."/>
            <person name="Schranz E."/>
        </authorList>
    </citation>
    <scope>NUCLEOTIDE SEQUENCE</scope>
</reference>
<evidence type="ECO:0000256" key="4">
    <source>
        <dbReference type="ARBA" id="ARBA00022970"/>
    </source>
</evidence>
<keyword evidence="3 7" id="KW-0812">Transmembrane</keyword>
<name>A0AA35Z873_LACSI</name>
<dbReference type="Pfam" id="PF01490">
    <property type="entry name" value="Aa_trans"/>
    <property type="match status" value="1"/>
</dbReference>
<accession>A0AA35Z873</accession>
<feature type="transmembrane region" description="Helical" evidence="7">
    <location>
        <begin position="86"/>
        <end position="107"/>
    </location>
</feature>
<dbReference type="GO" id="GO:0006865">
    <property type="term" value="P:amino acid transport"/>
    <property type="evidence" value="ECO:0007669"/>
    <property type="project" value="UniProtKB-KW"/>
</dbReference>
<keyword evidence="10" id="KW-1185">Reference proteome</keyword>
<proteinExistence type="predicted"/>
<evidence type="ECO:0000313" key="9">
    <source>
        <dbReference type="EMBL" id="CAI9287729.1"/>
    </source>
</evidence>
<dbReference type="EMBL" id="OX465081">
    <property type="protein sequence ID" value="CAI9287729.1"/>
    <property type="molecule type" value="Genomic_DNA"/>
</dbReference>
<evidence type="ECO:0000256" key="1">
    <source>
        <dbReference type="ARBA" id="ARBA00004370"/>
    </source>
</evidence>
<dbReference type="InterPro" id="IPR013057">
    <property type="entry name" value="AA_transpt_TM"/>
</dbReference>
<evidence type="ECO:0000256" key="2">
    <source>
        <dbReference type="ARBA" id="ARBA00022448"/>
    </source>
</evidence>
<evidence type="ECO:0000256" key="5">
    <source>
        <dbReference type="ARBA" id="ARBA00022989"/>
    </source>
</evidence>
<keyword evidence="4" id="KW-0029">Amino-acid transport</keyword>
<evidence type="ECO:0000256" key="6">
    <source>
        <dbReference type="ARBA" id="ARBA00023136"/>
    </source>
</evidence>
<evidence type="ECO:0000313" key="10">
    <source>
        <dbReference type="Proteomes" id="UP001177003"/>
    </source>
</evidence>
<dbReference type="AlphaFoldDB" id="A0AA35Z873"/>
<dbReference type="PANTHER" id="PTHR48017">
    <property type="entry name" value="OS05G0424000 PROTEIN-RELATED"/>
    <property type="match status" value="1"/>
</dbReference>
<feature type="domain" description="Amino acid transporter transmembrane" evidence="8">
    <location>
        <begin position="10"/>
        <end position="129"/>
    </location>
</feature>
<protein>
    <recommendedName>
        <fullName evidence="8">Amino acid transporter transmembrane domain-containing protein</fullName>
    </recommendedName>
</protein>
<organism evidence="9 10">
    <name type="scientific">Lactuca saligna</name>
    <name type="common">Willowleaf lettuce</name>
    <dbReference type="NCBI Taxonomy" id="75948"/>
    <lineage>
        <taxon>Eukaryota</taxon>
        <taxon>Viridiplantae</taxon>
        <taxon>Streptophyta</taxon>
        <taxon>Embryophyta</taxon>
        <taxon>Tracheophyta</taxon>
        <taxon>Spermatophyta</taxon>
        <taxon>Magnoliopsida</taxon>
        <taxon>eudicotyledons</taxon>
        <taxon>Gunneridae</taxon>
        <taxon>Pentapetalae</taxon>
        <taxon>asterids</taxon>
        <taxon>campanulids</taxon>
        <taxon>Asterales</taxon>
        <taxon>Asteraceae</taxon>
        <taxon>Cichorioideae</taxon>
        <taxon>Cichorieae</taxon>
        <taxon>Lactucinae</taxon>
        <taxon>Lactuca</taxon>
    </lineage>
</organism>
<evidence type="ECO:0000259" key="8">
    <source>
        <dbReference type="Pfam" id="PF01490"/>
    </source>
</evidence>
<keyword evidence="6 7" id="KW-0472">Membrane</keyword>
<dbReference type="Proteomes" id="UP001177003">
    <property type="component" value="Chromosome 5"/>
</dbReference>
<dbReference type="GO" id="GO:0016020">
    <property type="term" value="C:membrane"/>
    <property type="evidence" value="ECO:0007669"/>
    <property type="project" value="UniProtKB-SubCell"/>
</dbReference>
<gene>
    <name evidence="9" type="ORF">LSALG_LOCUS27077</name>
</gene>
<comment type="subcellular location">
    <subcellularLocation>
        <location evidence="1">Membrane</location>
    </subcellularLocation>
</comment>
<keyword evidence="2" id="KW-0813">Transport</keyword>
<feature type="transmembrane region" description="Helical" evidence="7">
    <location>
        <begin position="60"/>
        <end position="80"/>
    </location>
</feature>
<feature type="transmembrane region" description="Helical" evidence="7">
    <location>
        <begin position="20"/>
        <end position="39"/>
    </location>
</feature>
<evidence type="ECO:0000256" key="3">
    <source>
        <dbReference type="ARBA" id="ARBA00022692"/>
    </source>
</evidence>
<sequence>MMGSNPLFPKWILLMTNSFTVLQVASCTLVYLQPLNVVFERKFADLGKGQLSVRNFVPQLISRYLSVIITTTLDAMFPFFGDIMALFGSIWMHTLDFILPMLFYNLMFKPSKLTRGSFLGEYYDWCCITHGQQPEVGEFTREDEMTLIHLSSPRNYQDRCWDHYNPHESNLTSELQGGWRKSQI</sequence>
<evidence type="ECO:0000256" key="7">
    <source>
        <dbReference type="SAM" id="Phobius"/>
    </source>
</evidence>
<keyword evidence="5 7" id="KW-1133">Transmembrane helix</keyword>